<protein>
    <submittedName>
        <fullName evidence="1">Uncharacterized protein</fullName>
    </submittedName>
</protein>
<dbReference type="EMBL" id="JAIWYP010000012">
    <property type="protein sequence ID" value="KAH3729523.1"/>
    <property type="molecule type" value="Genomic_DNA"/>
</dbReference>
<reference evidence="1" key="1">
    <citation type="journal article" date="2019" name="bioRxiv">
        <title>The Genome of the Zebra Mussel, Dreissena polymorpha: A Resource for Invasive Species Research.</title>
        <authorList>
            <person name="McCartney M.A."/>
            <person name="Auch B."/>
            <person name="Kono T."/>
            <person name="Mallez S."/>
            <person name="Zhang Y."/>
            <person name="Obille A."/>
            <person name="Becker A."/>
            <person name="Abrahante J.E."/>
            <person name="Garbe J."/>
            <person name="Badalamenti J.P."/>
            <person name="Herman A."/>
            <person name="Mangelson H."/>
            <person name="Liachko I."/>
            <person name="Sullivan S."/>
            <person name="Sone E.D."/>
            <person name="Koren S."/>
            <person name="Silverstein K.A.T."/>
            <person name="Beckman K.B."/>
            <person name="Gohl D.M."/>
        </authorList>
    </citation>
    <scope>NUCLEOTIDE SEQUENCE</scope>
    <source>
        <strain evidence="1">Duluth1</strain>
        <tissue evidence="1">Whole animal</tissue>
    </source>
</reference>
<evidence type="ECO:0000313" key="2">
    <source>
        <dbReference type="Proteomes" id="UP000828390"/>
    </source>
</evidence>
<gene>
    <name evidence="1" type="ORF">DPMN_055494</name>
</gene>
<accession>A0A9D4HU51</accession>
<dbReference type="Proteomes" id="UP000828390">
    <property type="component" value="Unassembled WGS sequence"/>
</dbReference>
<comment type="caution">
    <text evidence="1">The sequence shown here is derived from an EMBL/GenBank/DDBJ whole genome shotgun (WGS) entry which is preliminary data.</text>
</comment>
<sequence>MRRYKATCPHDDRETLSALIWQFPDRAIQALDEKGIVDAHRVYPRKLSAFTVRHPWYLSYGDTNYLNPALSESFFENLNPVSNEIAGWARYEIF</sequence>
<proteinExistence type="predicted"/>
<name>A0A9D4HU51_DREPO</name>
<keyword evidence="2" id="KW-1185">Reference proteome</keyword>
<organism evidence="1 2">
    <name type="scientific">Dreissena polymorpha</name>
    <name type="common">Zebra mussel</name>
    <name type="synonym">Mytilus polymorpha</name>
    <dbReference type="NCBI Taxonomy" id="45954"/>
    <lineage>
        <taxon>Eukaryota</taxon>
        <taxon>Metazoa</taxon>
        <taxon>Spiralia</taxon>
        <taxon>Lophotrochozoa</taxon>
        <taxon>Mollusca</taxon>
        <taxon>Bivalvia</taxon>
        <taxon>Autobranchia</taxon>
        <taxon>Heteroconchia</taxon>
        <taxon>Euheterodonta</taxon>
        <taxon>Imparidentia</taxon>
        <taxon>Neoheterodontei</taxon>
        <taxon>Myida</taxon>
        <taxon>Dreissenoidea</taxon>
        <taxon>Dreissenidae</taxon>
        <taxon>Dreissena</taxon>
    </lineage>
</organism>
<dbReference type="AlphaFoldDB" id="A0A9D4HU51"/>
<evidence type="ECO:0000313" key="1">
    <source>
        <dbReference type="EMBL" id="KAH3729523.1"/>
    </source>
</evidence>
<reference evidence="1" key="2">
    <citation type="submission" date="2020-11" db="EMBL/GenBank/DDBJ databases">
        <authorList>
            <person name="McCartney M.A."/>
            <person name="Auch B."/>
            <person name="Kono T."/>
            <person name="Mallez S."/>
            <person name="Becker A."/>
            <person name="Gohl D.M."/>
            <person name="Silverstein K.A.T."/>
            <person name="Koren S."/>
            <person name="Bechman K.B."/>
            <person name="Herman A."/>
            <person name="Abrahante J.E."/>
            <person name="Garbe J."/>
        </authorList>
    </citation>
    <scope>NUCLEOTIDE SEQUENCE</scope>
    <source>
        <strain evidence="1">Duluth1</strain>
        <tissue evidence="1">Whole animal</tissue>
    </source>
</reference>